<name>A0A8J1TS10_OWEFU</name>
<dbReference type="CDD" id="cd14473">
    <property type="entry name" value="FERM_B-lobe"/>
    <property type="match status" value="1"/>
</dbReference>
<sequence>MTMEIQVVVLRPKPGSLHHHHEFRPRLYDILLIDTPLPTDKTKTLKQLPTLKVPSNQEPSSAILSHVYQITGGSNGGVKGQRVLYVPPPTMNSRGSVTITESTVLQSQYGLYFMPVDSKYKLNSIIGNTSPTPAGFYALDFVLDSCNTSNYAQVSKLMLQRLESWLKDKLSSPHCFNVMFATSAQDRLKRTVNNPAFEPVEMPYGAHHPKYGKDAFIKMRAVEKCDIVIQNQAFRDRMRSRPQNERRVPPAIPSTSHDVTQMPKSHNSFRSNSSWKEEFPLHYCSYMGDTKGVRDILASGISASQKDRDTWAPIHYAAWQGHLDVIKVLLVEGHCSPNITNSNLSTPLHFASINGRPYVVELLLNHQDIDINARDVENKTALMACENVERSEHKACSKLLRQSEREHRSRPAPKIEIRLLDNTVRQLHLVSGHNTTVLQLHEQMLQVLEIPDSCKHMFALWLCSKNLHLQLKMEHKPMEHIKDWREKVVRVFSDFNPAEEEPVLYWRRDATLSIVEERKVKNKTALHLLYYEAYHNYIESLYPCADQDAIILGAILMQIRFGDFDSKKAKEIDKILPDLIPVGKRKSRSVNYSARITSQYKDFSAYMMRKKRTTEVLQHKFLTLCWNLTVYGSAYFHGHVKMKERKSLVPVHIAVNDLGIHVIHTEKKYMLNSFSYKDMEWSGKTEDHTLVLQLKQQPKGGMLLRTKQSGLISHLMSKLSQLNPSSNP</sequence>
<evidence type="ECO:0000313" key="3">
    <source>
        <dbReference type="Proteomes" id="UP000749559"/>
    </source>
</evidence>
<dbReference type="InterPro" id="IPR011993">
    <property type="entry name" value="PH-like_dom_sf"/>
</dbReference>
<evidence type="ECO:0000313" key="2">
    <source>
        <dbReference type="EMBL" id="CAH1789561.1"/>
    </source>
</evidence>
<dbReference type="InterPro" id="IPR014352">
    <property type="entry name" value="FERM/acyl-CoA-bd_prot_sf"/>
</dbReference>
<dbReference type="Gene3D" id="2.30.29.30">
    <property type="entry name" value="Pleckstrin-homology domain (PH domain)/Phosphotyrosine-binding domain (PTB)"/>
    <property type="match status" value="1"/>
</dbReference>
<evidence type="ECO:0000256" key="1">
    <source>
        <dbReference type="SAM" id="MobiDB-lite"/>
    </source>
</evidence>
<dbReference type="SMART" id="SM00295">
    <property type="entry name" value="B41"/>
    <property type="match status" value="1"/>
</dbReference>
<dbReference type="Pfam" id="PF16705">
    <property type="entry name" value="NUDIX_5"/>
    <property type="match status" value="1"/>
</dbReference>
<feature type="compositionally biased region" description="Basic and acidic residues" evidence="1">
    <location>
        <begin position="237"/>
        <end position="248"/>
    </location>
</feature>
<comment type="caution">
    <text evidence="2">The sequence shown here is derived from an EMBL/GenBank/DDBJ whole genome shotgun (WGS) entry which is preliminary data.</text>
</comment>
<dbReference type="GO" id="GO:2000114">
    <property type="term" value="P:regulation of establishment of cell polarity"/>
    <property type="evidence" value="ECO:0007669"/>
    <property type="project" value="TreeGrafter"/>
</dbReference>
<dbReference type="InterPro" id="IPR036770">
    <property type="entry name" value="Ankyrin_rpt-contain_sf"/>
</dbReference>
<dbReference type="SMART" id="SM00248">
    <property type="entry name" value="ANK"/>
    <property type="match status" value="3"/>
</dbReference>
<dbReference type="Gene3D" id="3.10.20.90">
    <property type="entry name" value="Phosphatidylinositol 3-kinase Catalytic Subunit, Chain A, domain 1"/>
    <property type="match status" value="1"/>
</dbReference>
<dbReference type="AlphaFoldDB" id="A0A8J1TS10"/>
<dbReference type="PROSITE" id="PS50297">
    <property type="entry name" value="ANK_REP_REGION"/>
    <property type="match status" value="1"/>
</dbReference>
<dbReference type="InterPro" id="IPR043058">
    <property type="entry name" value="NUDIX_sf"/>
</dbReference>
<dbReference type="GO" id="GO:0045454">
    <property type="term" value="P:cell redox homeostasis"/>
    <property type="evidence" value="ECO:0007669"/>
    <property type="project" value="TreeGrafter"/>
</dbReference>
<dbReference type="Proteomes" id="UP000749559">
    <property type="component" value="Unassembled WGS sequence"/>
</dbReference>
<dbReference type="EMBL" id="CAIIXF020000007">
    <property type="protein sequence ID" value="CAH1789561.1"/>
    <property type="molecule type" value="Genomic_DNA"/>
</dbReference>
<dbReference type="Pfam" id="PF24522">
    <property type="entry name" value="KRIT1_FRMD8_FERM_C"/>
    <property type="match status" value="1"/>
</dbReference>
<dbReference type="InterPro" id="IPR051594">
    <property type="entry name" value="KRIT1/FRMD8"/>
</dbReference>
<dbReference type="InterPro" id="IPR035963">
    <property type="entry name" value="FERM_2"/>
</dbReference>
<dbReference type="PANTHER" id="PTHR13283:SF11">
    <property type="entry name" value="KREV INTERACTION TRAPPED PROTEIN 1"/>
    <property type="match status" value="1"/>
</dbReference>
<organism evidence="2 3">
    <name type="scientific">Owenia fusiformis</name>
    <name type="common">Polychaete worm</name>
    <dbReference type="NCBI Taxonomy" id="6347"/>
    <lineage>
        <taxon>Eukaryota</taxon>
        <taxon>Metazoa</taxon>
        <taxon>Spiralia</taxon>
        <taxon>Lophotrochozoa</taxon>
        <taxon>Annelida</taxon>
        <taxon>Polychaeta</taxon>
        <taxon>Sedentaria</taxon>
        <taxon>Canalipalpata</taxon>
        <taxon>Sabellida</taxon>
        <taxon>Oweniida</taxon>
        <taxon>Oweniidae</taxon>
        <taxon>Owenia</taxon>
    </lineage>
</organism>
<keyword evidence="3" id="KW-1185">Reference proteome</keyword>
<dbReference type="SUPFAM" id="SSF47031">
    <property type="entry name" value="Second domain of FERM"/>
    <property type="match status" value="1"/>
</dbReference>
<dbReference type="Gene3D" id="1.20.80.10">
    <property type="match status" value="1"/>
</dbReference>
<dbReference type="InterPro" id="IPR002110">
    <property type="entry name" value="Ankyrin_rpt"/>
</dbReference>
<dbReference type="PANTHER" id="PTHR13283">
    <property type="entry name" value="KREV INTERACTION TRAPPED 1-RELATED"/>
    <property type="match status" value="1"/>
</dbReference>
<dbReference type="Gene3D" id="3.30.70.2240">
    <property type="entry name" value="KRIT, N-terminal Nudix domain, NPxY motif-rich region"/>
    <property type="match status" value="1"/>
</dbReference>
<dbReference type="InterPro" id="IPR019748">
    <property type="entry name" value="FERM_central"/>
</dbReference>
<reference evidence="2" key="1">
    <citation type="submission" date="2022-03" db="EMBL/GenBank/DDBJ databases">
        <authorList>
            <person name="Martin C."/>
        </authorList>
    </citation>
    <scope>NUCLEOTIDE SEQUENCE</scope>
</reference>
<dbReference type="PROSITE" id="PS50057">
    <property type="entry name" value="FERM_3"/>
    <property type="match status" value="1"/>
</dbReference>
<dbReference type="Gene3D" id="1.25.40.20">
    <property type="entry name" value="Ankyrin repeat-containing domain"/>
    <property type="match status" value="1"/>
</dbReference>
<dbReference type="PROSITE" id="PS50088">
    <property type="entry name" value="ANK_REPEAT"/>
    <property type="match status" value="1"/>
</dbReference>
<feature type="region of interest" description="Disordered" evidence="1">
    <location>
        <begin position="237"/>
        <end position="271"/>
    </location>
</feature>
<dbReference type="GO" id="GO:0005886">
    <property type="term" value="C:plasma membrane"/>
    <property type="evidence" value="ECO:0007669"/>
    <property type="project" value="TreeGrafter"/>
</dbReference>
<protein>
    <submittedName>
        <fullName evidence="2">Uncharacterized protein</fullName>
    </submittedName>
</protein>
<dbReference type="Pfam" id="PF00373">
    <property type="entry name" value="FERM_M"/>
    <property type="match status" value="1"/>
</dbReference>
<dbReference type="SUPFAM" id="SSF48403">
    <property type="entry name" value="Ankyrin repeat"/>
    <property type="match status" value="1"/>
</dbReference>
<dbReference type="InterPro" id="IPR057096">
    <property type="entry name" value="KRIT1_FRMD8_FERM_C"/>
</dbReference>
<accession>A0A8J1TS10</accession>
<dbReference type="OrthoDB" id="194358at2759"/>
<feature type="compositionally biased region" description="Polar residues" evidence="1">
    <location>
        <begin position="253"/>
        <end position="271"/>
    </location>
</feature>
<dbReference type="InterPro" id="IPR000299">
    <property type="entry name" value="FERM_domain"/>
</dbReference>
<dbReference type="InterPro" id="IPR032022">
    <property type="entry name" value="NUDIX"/>
</dbReference>
<dbReference type="InterPro" id="IPR019749">
    <property type="entry name" value="Band_41_domain"/>
</dbReference>
<dbReference type="Pfam" id="PF12796">
    <property type="entry name" value="Ank_2"/>
    <property type="match status" value="1"/>
</dbReference>
<proteinExistence type="predicted"/>
<gene>
    <name evidence="2" type="ORF">OFUS_LOCUS14895</name>
</gene>